<keyword evidence="2" id="KW-0472">Membrane</keyword>
<dbReference type="Pfam" id="PF13525">
    <property type="entry name" value="YfiO"/>
    <property type="match status" value="1"/>
</dbReference>
<evidence type="ECO:0000256" key="1">
    <source>
        <dbReference type="ARBA" id="ARBA00022729"/>
    </source>
</evidence>
<accession>A0A512BEL5</accession>
<dbReference type="InterPro" id="IPR011990">
    <property type="entry name" value="TPR-like_helical_dom_sf"/>
</dbReference>
<reference evidence="5 6" key="1">
    <citation type="submission" date="2019-07" db="EMBL/GenBank/DDBJ databases">
        <title>Whole genome shotgun sequence of Segetibacter aerophilus NBRC 106135.</title>
        <authorList>
            <person name="Hosoyama A."/>
            <person name="Uohara A."/>
            <person name="Ohji S."/>
            <person name="Ichikawa N."/>
        </authorList>
    </citation>
    <scope>NUCLEOTIDE SEQUENCE [LARGE SCALE GENOMIC DNA]</scope>
    <source>
        <strain evidence="5 6">NBRC 106135</strain>
    </source>
</reference>
<keyword evidence="6" id="KW-1185">Reference proteome</keyword>
<evidence type="ECO:0000256" key="2">
    <source>
        <dbReference type="ARBA" id="ARBA00023136"/>
    </source>
</evidence>
<name>A0A512BEL5_9BACT</name>
<dbReference type="AlphaFoldDB" id="A0A512BEL5"/>
<dbReference type="Proteomes" id="UP000321513">
    <property type="component" value="Unassembled WGS sequence"/>
</dbReference>
<dbReference type="InterPro" id="IPR039565">
    <property type="entry name" value="BamD-like"/>
</dbReference>
<keyword evidence="1" id="KW-0732">Signal</keyword>
<evidence type="ECO:0000313" key="5">
    <source>
        <dbReference type="EMBL" id="GEO10409.1"/>
    </source>
</evidence>
<dbReference type="NCBIfam" id="TIGR03302">
    <property type="entry name" value="OM_YfiO"/>
    <property type="match status" value="1"/>
</dbReference>
<dbReference type="Gene3D" id="1.25.40.10">
    <property type="entry name" value="Tetratricopeptide repeat domain"/>
    <property type="match status" value="1"/>
</dbReference>
<dbReference type="SUPFAM" id="SSF48452">
    <property type="entry name" value="TPR-like"/>
    <property type="match status" value="1"/>
</dbReference>
<comment type="caution">
    <text evidence="5">The sequence shown here is derived from an EMBL/GenBank/DDBJ whole genome shotgun (WGS) entry which is preliminary data.</text>
</comment>
<evidence type="ECO:0000256" key="3">
    <source>
        <dbReference type="ARBA" id="ARBA00023237"/>
    </source>
</evidence>
<protein>
    <submittedName>
        <fullName evidence="5">Outer membrane protein assembly factor BamD</fullName>
    </submittedName>
</protein>
<evidence type="ECO:0000259" key="4">
    <source>
        <dbReference type="Pfam" id="PF13525"/>
    </source>
</evidence>
<gene>
    <name evidence="5" type="ORF">SAE01_29050</name>
</gene>
<dbReference type="EMBL" id="BJYT01000010">
    <property type="protein sequence ID" value="GEO10409.1"/>
    <property type="molecule type" value="Genomic_DNA"/>
</dbReference>
<organism evidence="5 6">
    <name type="scientific">Segetibacter aerophilus</name>
    <dbReference type="NCBI Taxonomy" id="670293"/>
    <lineage>
        <taxon>Bacteria</taxon>
        <taxon>Pseudomonadati</taxon>
        <taxon>Bacteroidota</taxon>
        <taxon>Chitinophagia</taxon>
        <taxon>Chitinophagales</taxon>
        <taxon>Chitinophagaceae</taxon>
        <taxon>Segetibacter</taxon>
    </lineage>
</organism>
<proteinExistence type="predicted"/>
<dbReference type="InterPro" id="IPR017689">
    <property type="entry name" value="BamD"/>
</dbReference>
<keyword evidence="3" id="KW-0998">Cell outer membrane</keyword>
<evidence type="ECO:0000313" key="6">
    <source>
        <dbReference type="Proteomes" id="UP000321513"/>
    </source>
</evidence>
<sequence length="236" mass="27401">MAENYYAQKKYSNAQILFEDLFPVFKGTARFEDLYYKYAYSAYYLKDYTTSENLFKTFVETFPNSPKAEEADFMRAYCYYKQSPKPELDQTNTTKAMGQMQAFINTHPLSARIPEATSIIDEARAKLEVKDFKSAELYYNLGFYKAAAIAFSALIDNYPDTGKGDEYKLMVIKSYYLYANNSVEERQAERYDKVVAECTDFVDRFPESKLAKTVDYYKTQSLNNINSKNEQTKKAA</sequence>
<feature type="domain" description="Outer membrane lipoprotein BamD-like" evidence="4">
    <location>
        <begin position="3"/>
        <end position="181"/>
    </location>
</feature>